<reference evidence="3 4" key="1">
    <citation type="submission" date="2019-03" db="EMBL/GenBank/DDBJ databases">
        <title>Genomic Encyclopedia of Type Strains, Phase IV (KMG-IV): sequencing the most valuable type-strain genomes for metagenomic binning, comparative biology and taxonomic classification.</title>
        <authorList>
            <person name="Goeker M."/>
        </authorList>
    </citation>
    <scope>NUCLEOTIDE SEQUENCE [LARGE SCALE GENOMIC DNA]</scope>
    <source>
        <strain evidence="3 4">DSM 18401</strain>
    </source>
</reference>
<proteinExistence type="predicted"/>
<sequence>MIRIGLALFLILASPAMAQTVEGRASVIDGDTIDISGERIRFNGVDAPESWQRCKDAIGDEYRCGKEAAFALDEWLAKSRPTRCEFVERDRYGRMVGNCFRADGLSVATWLVRNGWALDWPRYSDGEFAEAQAEAEVAKVGIWRGAFEQPCEVRAKRAKRKASC</sequence>
<keyword evidence="3" id="KW-0255">Endonuclease</keyword>
<keyword evidence="1" id="KW-0732">Signal</keyword>
<evidence type="ECO:0000259" key="2">
    <source>
        <dbReference type="PROSITE" id="PS50830"/>
    </source>
</evidence>
<evidence type="ECO:0000256" key="1">
    <source>
        <dbReference type="SAM" id="SignalP"/>
    </source>
</evidence>
<organism evidence="3 4">
    <name type="scientific">Shinella granuli</name>
    <dbReference type="NCBI Taxonomy" id="323621"/>
    <lineage>
        <taxon>Bacteria</taxon>
        <taxon>Pseudomonadati</taxon>
        <taxon>Pseudomonadota</taxon>
        <taxon>Alphaproteobacteria</taxon>
        <taxon>Hyphomicrobiales</taxon>
        <taxon>Rhizobiaceae</taxon>
        <taxon>Shinella</taxon>
    </lineage>
</organism>
<dbReference type="RefSeq" id="WP_133035297.1">
    <property type="nucleotide sequence ID" value="NZ_BAABEI010000012.1"/>
</dbReference>
<feature type="signal peptide" evidence="1">
    <location>
        <begin position="1"/>
        <end position="18"/>
    </location>
</feature>
<dbReference type="InterPro" id="IPR016071">
    <property type="entry name" value="Staphylococal_nuclease_OB-fold"/>
</dbReference>
<dbReference type="PANTHER" id="PTHR12302:SF26">
    <property type="entry name" value="BLR1266 PROTEIN"/>
    <property type="match status" value="1"/>
</dbReference>
<comment type="caution">
    <text evidence="3">The sequence shown here is derived from an EMBL/GenBank/DDBJ whole genome shotgun (WGS) entry which is preliminary data.</text>
</comment>
<keyword evidence="4" id="KW-1185">Reference proteome</keyword>
<keyword evidence="3" id="KW-0378">Hydrolase</keyword>
<dbReference type="EMBL" id="SLVX01000012">
    <property type="protein sequence ID" value="TCN42425.1"/>
    <property type="molecule type" value="Genomic_DNA"/>
</dbReference>
<protein>
    <submittedName>
        <fullName evidence="3">Endonuclease YncB(Thermonuclease family)</fullName>
    </submittedName>
</protein>
<name>A0A4R2CP87_SHIGR</name>
<dbReference type="SUPFAM" id="SSF50199">
    <property type="entry name" value="Staphylococcal nuclease"/>
    <property type="match status" value="1"/>
</dbReference>
<dbReference type="Proteomes" id="UP000295351">
    <property type="component" value="Unassembled WGS sequence"/>
</dbReference>
<keyword evidence="3" id="KW-0540">Nuclease</keyword>
<gene>
    <name evidence="3" type="ORF">EV665_112160</name>
</gene>
<dbReference type="PANTHER" id="PTHR12302">
    <property type="entry name" value="EBNA2 BINDING PROTEIN P100"/>
    <property type="match status" value="1"/>
</dbReference>
<feature type="chain" id="PRO_5020720455" evidence="1">
    <location>
        <begin position="19"/>
        <end position="164"/>
    </location>
</feature>
<dbReference type="Gene3D" id="2.40.50.90">
    <property type="match status" value="1"/>
</dbReference>
<evidence type="ECO:0000313" key="3">
    <source>
        <dbReference type="EMBL" id="TCN42425.1"/>
    </source>
</evidence>
<evidence type="ECO:0000313" key="4">
    <source>
        <dbReference type="Proteomes" id="UP000295351"/>
    </source>
</evidence>
<dbReference type="Pfam" id="PF00565">
    <property type="entry name" value="SNase"/>
    <property type="match status" value="1"/>
</dbReference>
<feature type="domain" description="TNase-like" evidence="2">
    <location>
        <begin position="27"/>
        <end position="145"/>
    </location>
</feature>
<dbReference type="AlphaFoldDB" id="A0A4R2CP87"/>
<accession>A0A4R2CP87</accession>
<dbReference type="PROSITE" id="PS50830">
    <property type="entry name" value="TNASE_3"/>
    <property type="match status" value="1"/>
</dbReference>
<dbReference type="GO" id="GO:0004519">
    <property type="term" value="F:endonuclease activity"/>
    <property type="evidence" value="ECO:0007669"/>
    <property type="project" value="UniProtKB-KW"/>
</dbReference>
<dbReference type="SMART" id="SM00318">
    <property type="entry name" value="SNc"/>
    <property type="match status" value="1"/>
</dbReference>
<dbReference type="InterPro" id="IPR035437">
    <property type="entry name" value="SNase_OB-fold_sf"/>
</dbReference>